<dbReference type="InterPro" id="IPR053219">
    <property type="entry name" value="GPCR_Dmsr-1"/>
</dbReference>
<organism evidence="7 8">
    <name type="scientific">Mytilus coruscus</name>
    <name type="common">Sea mussel</name>
    <dbReference type="NCBI Taxonomy" id="42192"/>
    <lineage>
        <taxon>Eukaryota</taxon>
        <taxon>Metazoa</taxon>
        <taxon>Spiralia</taxon>
        <taxon>Lophotrochozoa</taxon>
        <taxon>Mollusca</taxon>
        <taxon>Bivalvia</taxon>
        <taxon>Autobranchia</taxon>
        <taxon>Pteriomorphia</taxon>
        <taxon>Mytilida</taxon>
        <taxon>Mytiloidea</taxon>
        <taxon>Mytilidae</taxon>
        <taxon>Mytilinae</taxon>
        <taxon>Mytilus</taxon>
    </lineage>
</organism>
<keyword evidence="8" id="KW-1185">Reference proteome</keyword>
<evidence type="ECO:0000313" key="8">
    <source>
        <dbReference type="Proteomes" id="UP000507470"/>
    </source>
</evidence>
<reference evidence="7 8" key="1">
    <citation type="submission" date="2020-06" db="EMBL/GenBank/DDBJ databases">
        <authorList>
            <person name="Li R."/>
            <person name="Bekaert M."/>
        </authorList>
    </citation>
    <scope>NUCLEOTIDE SEQUENCE [LARGE SCALE GENOMIC DNA]</scope>
    <source>
        <strain evidence="8">wild</strain>
    </source>
</reference>
<evidence type="ECO:0000256" key="4">
    <source>
        <dbReference type="ARBA" id="ARBA00023136"/>
    </source>
</evidence>
<dbReference type="PANTHER" id="PTHR46273">
    <property type="entry name" value="MYOSUPPRESSIN RECEPTOR 1, ISOFORM B-RELATED"/>
    <property type="match status" value="1"/>
</dbReference>
<evidence type="ECO:0000256" key="1">
    <source>
        <dbReference type="ARBA" id="ARBA00004370"/>
    </source>
</evidence>
<evidence type="ECO:0000256" key="3">
    <source>
        <dbReference type="ARBA" id="ARBA00022989"/>
    </source>
</evidence>
<dbReference type="GO" id="GO:0005886">
    <property type="term" value="C:plasma membrane"/>
    <property type="evidence" value="ECO:0007669"/>
    <property type="project" value="TreeGrafter"/>
</dbReference>
<keyword evidence="2 5" id="KW-0812">Transmembrane</keyword>
<dbReference type="Proteomes" id="UP000507470">
    <property type="component" value="Unassembled WGS sequence"/>
</dbReference>
<protein>
    <recommendedName>
        <fullName evidence="6">G-protein coupled receptors family 1 profile domain-containing protein</fullName>
    </recommendedName>
</protein>
<accession>A0A6J8EX25</accession>
<dbReference type="PROSITE" id="PS50262">
    <property type="entry name" value="G_PROTEIN_RECEP_F1_2"/>
    <property type="match status" value="1"/>
</dbReference>
<feature type="transmembrane region" description="Helical" evidence="5">
    <location>
        <begin position="12"/>
        <end position="35"/>
    </location>
</feature>
<dbReference type="InterPro" id="IPR000276">
    <property type="entry name" value="GPCR_Rhodpsn"/>
</dbReference>
<evidence type="ECO:0000256" key="2">
    <source>
        <dbReference type="ARBA" id="ARBA00022692"/>
    </source>
</evidence>
<dbReference type="SUPFAM" id="SSF81321">
    <property type="entry name" value="Family A G protein-coupled receptor-like"/>
    <property type="match status" value="1"/>
</dbReference>
<gene>
    <name evidence="7" type="ORF">MCOR_56211</name>
</gene>
<feature type="transmembrane region" description="Helical" evidence="5">
    <location>
        <begin position="259"/>
        <end position="278"/>
    </location>
</feature>
<keyword evidence="4 5" id="KW-0472">Membrane</keyword>
<feature type="transmembrane region" description="Helical" evidence="5">
    <location>
        <begin position="164"/>
        <end position="183"/>
    </location>
</feature>
<sequence>MLFMLYARVPFGLNVVAGPAICYISTVMNIMIFVILLDKKIRSPSTVVMQGLAIADGLTALSTYGMEPIFNLFYAKIGIPGSTSLVSNYYHNHQKETYTSILETQNLVDLKYPYCVVHYCLSHMAENFHLVSILLTASLGIQKLLAIALPIWSRVHITNRKSPILCGFCFLFSMTLNIPRMFVVSIQSSENGDTCFVSQPQTSLEKYVLTIYPVLFSVLLTLAISVMLSSACYIVLILCRRKKVRGQSTSSKYEKKSCVLILSVVIIFLLSELPRLFIYGTVFKTFIFDTQNENIASTKAAKEIEFGMLACHRKIQDQFISELNIREISSCVRVANGSDIQFEIESYVDHSREWSGYMWLITDEIEDKIKRNYYDLVSNAGQLTNTLLESSTRRTLRNFYTTLFCNQLSEDDIYWIIYDYEDRHTDCKVSIFPSLFHILPFLILGSSPYAEPMNYILNIIWGNIAISLDHLKLLMEVLKISMIIGCASNFIIYMIMSEKLRLALLRRLRFWRHPQSRNDA</sequence>
<feature type="transmembrane region" description="Helical" evidence="5">
    <location>
        <begin position="128"/>
        <end position="152"/>
    </location>
</feature>
<evidence type="ECO:0000256" key="5">
    <source>
        <dbReference type="SAM" id="Phobius"/>
    </source>
</evidence>
<feature type="transmembrane region" description="Helical" evidence="5">
    <location>
        <begin position="47"/>
        <end position="66"/>
    </location>
</feature>
<proteinExistence type="predicted"/>
<dbReference type="GO" id="GO:0008528">
    <property type="term" value="F:G protein-coupled peptide receptor activity"/>
    <property type="evidence" value="ECO:0007669"/>
    <property type="project" value="TreeGrafter"/>
</dbReference>
<dbReference type="AlphaFoldDB" id="A0A6J8EX25"/>
<evidence type="ECO:0000259" key="6">
    <source>
        <dbReference type="PROSITE" id="PS50262"/>
    </source>
</evidence>
<feature type="domain" description="G-protein coupled receptors family 1 profile" evidence="6">
    <location>
        <begin position="28"/>
        <end position="279"/>
    </location>
</feature>
<comment type="subcellular location">
    <subcellularLocation>
        <location evidence="1">Membrane</location>
    </subcellularLocation>
</comment>
<dbReference type="EMBL" id="CACVKT020009997">
    <property type="protein sequence ID" value="CAC5424292.1"/>
    <property type="molecule type" value="Genomic_DNA"/>
</dbReference>
<dbReference type="Pfam" id="PF00001">
    <property type="entry name" value="7tm_1"/>
    <property type="match status" value="1"/>
</dbReference>
<feature type="transmembrane region" description="Helical" evidence="5">
    <location>
        <begin position="211"/>
        <end position="238"/>
    </location>
</feature>
<dbReference type="Gene3D" id="1.20.1070.10">
    <property type="entry name" value="Rhodopsin 7-helix transmembrane proteins"/>
    <property type="match status" value="1"/>
</dbReference>
<dbReference type="InterPro" id="IPR017452">
    <property type="entry name" value="GPCR_Rhodpsn_7TM"/>
</dbReference>
<dbReference type="OrthoDB" id="5962323at2759"/>
<keyword evidence="3 5" id="KW-1133">Transmembrane helix</keyword>
<name>A0A6J8EX25_MYTCO</name>
<evidence type="ECO:0000313" key="7">
    <source>
        <dbReference type="EMBL" id="CAC5424292.1"/>
    </source>
</evidence>
<dbReference type="PANTHER" id="PTHR46273:SF4">
    <property type="entry name" value="AT19640P"/>
    <property type="match status" value="1"/>
</dbReference>